<evidence type="ECO:0000256" key="3">
    <source>
        <dbReference type="PROSITE-ProRule" id="PRU10007"/>
    </source>
</evidence>
<dbReference type="AlphaFoldDB" id="A0A212CH24"/>
<evidence type="ECO:0000313" key="7">
    <source>
        <dbReference type="Proteomes" id="UP000242450"/>
    </source>
</evidence>
<protein>
    <submittedName>
        <fullName evidence="6">ALDH9A1</fullName>
    </submittedName>
</protein>
<dbReference type="InterPro" id="IPR016161">
    <property type="entry name" value="Ald_DH/histidinol_DH"/>
</dbReference>
<dbReference type="EMBL" id="MKHE01000020">
    <property type="protein sequence ID" value="OWK05343.1"/>
    <property type="molecule type" value="Genomic_DNA"/>
</dbReference>
<keyword evidence="7" id="KW-1185">Reference proteome</keyword>
<dbReference type="SUPFAM" id="SSF53720">
    <property type="entry name" value="ALDH-like"/>
    <property type="match status" value="1"/>
</dbReference>
<reference evidence="6 7" key="1">
    <citation type="journal article" date="2018" name="Mol. Genet. Genomics">
        <title>The red deer Cervus elaphus genome CerEla1.0: sequencing, annotating, genes, and chromosomes.</title>
        <authorList>
            <person name="Bana N.A."/>
            <person name="Nyiri A."/>
            <person name="Nagy J."/>
            <person name="Frank K."/>
            <person name="Nagy T."/>
            <person name="Steger V."/>
            <person name="Schiller M."/>
            <person name="Lakatos P."/>
            <person name="Sugar L."/>
            <person name="Horn P."/>
            <person name="Barta E."/>
            <person name="Orosz L."/>
        </authorList>
    </citation>
    <scope>NUCLEOTIDE SEQUENCE [LARGE SCALE GENOMIC DNA]</scope>
    <source>
        <strain evidence="6">Hungarian</strain>
    </source>
</reference>
<sequence>MFVRAGLAALSTLSRTLRPASAPIATMSTGTFLVSQPLNYRGGARVEPVDASGTEKAFEPATGRVIATFTCSGEKEVNLAVQDAKAAFKIWSKKSGMERCRILLEAARIIRERRDDIATVETINNGKSIFEARWDIDTSWQCEHIQLPGGSFGYTRREPLGVCVGIGAWNYPFQIACWKSAPALACGNAMVFKPSPFTPVSVLLLAEIYTEAGVPPGLFNVVQGGAATGQLLCQHRDVAKVSFTGSVPTGSKVKTKPIMEMSAKGIKPVTLELGGKSPLIIFSDCDMKKAVKGALMANFLTQGEVKSENAKVASQPEPYC</sequence>
<comment type="caution">
    <text evidence="6">The sequence shown here is derived from an EMBL/GenBank/DDBJ whole genome shotgun (WGS) entry which is preliminary data.</text>
</comment>
<feature type="active site" evidence="3">
    <location>
        <position position="272"/>
    </location>
</feature>
<organism evidence="6 7">
    <name type="scientific">Cervus elaphus hippelaphus</name>
    <name type="common">European red deer</name>
    <dbReference type="NCBI Taxonomy" id="46360"/>
    <lineage>
        <taxon>Eukaryota</taxon>
        <taxon>Metazoa</taxon>
        <taxon>Chordata</taxon>
        <taxon>Craniata</taxon>
        <taxon>Vertebrata</taxon>
        <taxon>Euteleostomi</taxon>
        <taxon>Mammalia</taxon>
        <taxon>Eutheria</taxon>
        <taxon>Laurasiatheria</taxon>
        <taxon>Artiodactyla</taxon>
        <taxon>Ruminantia</taxon>
        <taxon>Pecora</taxon>
        <taxon>Cervidae</taxon>
        <taxon>Cervinae</taxon>
        <taxon>Cervus</taxon>
    </lineage>
</organism>
<dbReference type="Gene3D" id="3.40.605.10">
    <property type="entry name" value="Aldehyde Dehydrogenase, Chain A, domain 1"/>
    <property type="match status" value="1"/>
</dbReference>
<keyword evidence="2 4" id="KW-0560">Oxidoreductase</keyword>
<dbReference type="PANTHER" id="PTHR11699">
    <property type="entry name" value="ALDEHYDE DEHYDROGENASE-RELATED"/>
    <property type="match status" value="1"/>
</dbReference>
<comment type="similarity">
    <text evidence="1 4">Belongs to the aldehyde dehydrogenase family.</text>
</comment>
<dbReference type="PROSITE" id="PS00687">
    <property type="entry name" value="ALDEHYDE_DEHYDR_GLU"/>
    <property type="match status" value="1"/>
</dbReference>
<dbReference type="GO" id="GO:0016491">
    <property type="term" value="F:oxidoreductase activity"/>
    <property type="evidence" value="ECO:0007669"/>
    <property type="project" value="UniProtKB-KW"/>
</dbReference>
<name>A0A212CH24_CEREH</name>
<proteinExistence type="inferred from homology"/>
<dbReference type="FunFam" id="3.40.605.10:FF:000007">
    <property type="entry name" value="NAD/NADP-dependent betaine aldehyde dehydrogenase"/>
    <property type="match status" value="1"/>
</dbReference>
<dbReference type="InterPro" id="IPR016162">
    <property type="entry name" value="Ald_DH_N"/>
</dbReference>
<dbReference type="InterPro" id="IPR015590">
    <property type="entry name" value="Aldehyde_DH_dom"/>
</dbReference>
<evidence type="ECO:0000259" key="5">
    <source>
        <dbReference type="Pfam" id="PF00171"/>
    </source>
</evidence>
<dbReference type="Proteomes" id="UP000242450">
    <property type="component" value="Chromosome 20"/>
</dbReference>
<evidence type="ECO:0000256" key="2">
    <source>
        <dbReference type="ARBA" id="ARBA00023002"/>
    </source>
</evidence>
<dbReference type="OrthoDB" id="310895at2759"/>
<evidence type="ECO:0000313" key="6">
    <source>
        <dbReference type="EMBL" id="OWK05343.1"/>
    </source>
</evidence>
<dbReference type="Pfam" id="PF00171">
    <property type="entry name" value="Aldedh"/>
    <property type="match status" value="1"/>
</dbReference>
<accession>A0A212CH24</accession>
<feature type="domain" description="Aldehyde dehydrogenase" evidence="5">
    <location>
        <begin position="54"/>
        <end position="305"/>
    </location>
</feature>
<gene>
    <name evidence="6" type="ORF">Celaphus_00001741</name>
</gene>
<evidence type="ECO:0000256" key="4">
    <source>
        <dbReference type="RuleBase" id="RU003345"/>
    </source>
</evidence>
<evidence type="ECO:0000256" key="1">
    <source>
        <dbReference type="ARBA" id="ARBA00009986"/>
    </source>
</evidence>
<dbReference type="InterPro" id="IPR029510">
    <property type="entry name" value="Ald_DH_CS_GLU"/>
</dbReference>